<feature type="compositionally biased region" description="Polar residues" evidence="1">
    <location>
        <begin position="24"/>
        <end position="38"/>
    </location>
</feature>
<dbReference type="EMBL" id="JEMT01018802">
    <property type="protein sequence ID" value="EXX66490.1"/>
    <property type="molecule type" value="Genomic_DNA"/>
</dbReference>
<accession>A0A015JH94</accession>
<reference evidence="2 3" key="1">
    <citation type="submission" date="2014-02" db="EMBL/GenBank/DDBJ databases">
        <title>Single nucleus genome sequencing reveals high similarity among nuclei of an endomycorrhizal fungus.</title>
        <authorList>
            <person name="Lin K."/>
            <person name="Geurts R."/>
            <person name="Zhang Z."/>
            <person name="Limpens E."/>
            <person name="Saunders D.G."/>
            <person name="Mu D."/>
            <person name="Pang E."/>
            <person name="Cao H."/>
            <person name="Cha H."/>
            <person name="Lin T."/>
            <person name="Zhou Q."/>
            <person name="Shang Y."/>
            <person name="Li Y."/>
            <person name="Ivanov S."/>
            <person name="Sharma T."/>
            <person name="Velzen R.V."/>
            <person name="Ruijter N.D."/>
            <person name="Aanen D.K."/>
            <person name="Win J."/>
            <person name="Kamoun S."/>
            <person name="Bisseling T."/>
            <person name="Huang S."/>
        </authorList>
    </citation>
    <scope>NUCLEOTIDE SEQUENCE [LARGE SCALE GENOMIC DNA]</scope>
    <source>
        <strain evidence="3">DAOM197198w</strain>
    </source>
</reference>
<keyword evidence="3" id="KW-1185">Reference proteome</keyword>
<organism evidence="2 3">
    <name type="scientific">Rhizophagus irregularis (strain DAOM 197198w)</name>
    <name type="common">Glomus intraradices</name>
    <dbReference type="NCBI Taxonomy" id="1432141"/>
    <lineage>
        <taxon>Eukaryota</taxon>
        <taxon>Fungi</taxon>
        <taxon>Fungi incertae sedis</taxon>
        <taxon>Mucoromycota</taxon>
        <taxon>Glomeromycotina</taxon>
        <taxon>Glomeromycetes</taxon>
        <taxon>Glomerales</taxon>
        <taxon>Glomeraceae</taxon>
        <taxon>Rhizophagus</taxon>
    </lineage>
</organism>
<dbReference type="Proteomes" id="UP000022910">
    <property type="component" value="Unassembled WGS sequence"/>
</dbReference>
<evidence type="ECO:0000256" key="1">
    <source>
        <dbReference type="SAM" id="MobiDB-lite"/>
    </source>
</evidence>
<evidence type="ECO:0000313" key="3">
    <source>
        <dbReference type="Proteomes" id="UP000022910"/>
    </source>
</evidence>
<dbReference type="HOGENOM" id="CLU_2813756_0_0_1"/>
<evidence type="ECO:0000313" key="2">
    <source>
        <dbReference type="EMBL" id="EXX66490.1"/>
    </source>
</evidence>
<sequence>MIQFYWEVTDRFNNWEAYYSEQLSDTASNTSKMSGNQNKTDKNDESSGSEQQFGGTESTTSVQDKAW</sequence>
<proteinExistence type="predicted"/>
<name>A0A015JH94_RHIIW</name>
<gene>
    <name evidence="2" type="ORF">RirG_123300</name>
</gene>
<protein>
    <submittedName>
        <fullName evidence="2">Uncharacterized protein</fullName>
    </submittedName>
</protein>
<feature type="region of interest" description="Disordered" evidence="1">
    <location>
        <begin position="24"/>
        <end position="67"/>
    </location>
</feature>
<comment type="caution">
    <text evidence="2">The sequence shown here is derived from an EMBL/GenBank/DDBJ whole genome shotgun (WGS) entry which is preliminary data.</text>
</comment>
<dbReference type="AlphaFoldDB" id="A0A015JH94"/>
<feature type="compositionally biased region" description="Polar residues" evidence="1">
    <location>
        <begin position="46"/>
        <end position="67"/>
    </location>
</feature>